<dbReference type="CDD" id="cd00880">
    <property type="entry name" value="Era_like"/>
    <property type="match status" value="1"/>
</dbReference>
<dbReference type="Proteomes" id="UP000198405">
    <property type="component" value="Unassembled WGS sequence"/>
</dbReference>
<evidence type="ECO:0000259" key="1">
    <source>
        <dbReference type="Pfam" id="PF01926"/>
    </source>
</evidence>
<gene>
    <name evidence="4" type="ORF">SAMN06265340_11234</name>
</gene>
<dbReference type="GO" id="GO:0005525">
    <property type="term" value="F:GTP binding"/>
    <property type="evidence" value="ECO:0007669"/>
    <property type="project" value="InterPro"/>
</dbReference>
<feature type="domain" description="G" evidence="1">
    <location>
        <begin position="12"/>
        <end position="125"/>
    </location>
</feature>
<protein>
    <submittedName>
        <fullName evidence="4">Iron-only hydrogenase maturation protein HydF</fullName>
    </submittedName>
</protein>
<dbReference type="AlphaFoldDB" id="A0A238ZWT2"/>
<proteinExistence type="predicted"/>
<dbReference type="Gene3D" id="3.40.50.300">
    <property type="entry name" value="P-loop containing nucleotide triphosphate hydrolases"/>
    <property type="match status" value="1"/>
</dbReference>
<evidence type="ECO:0000259" key="3">
    <source>
        <dbReference type="Pfam" id="PF18133"/>
    </source>
</evidence>
<dbReference type="Gene3D" id="3.40.50.11420">
    <property type="match status" value="1"/>
</dbReference>
<keyword evidence="5" id="KW-1185">Reference proteome</keyword>
<dbReference type="InterPro" id="IPR023873">
    <property type="entry name" value="FeFe-hyd_GTPase_HydF"/>
</dbReference>
<name>A0A238ZWT2_9BACT</name>
<dbReference type="PANTHER" id="PTHR42714">
    <property type="entry name" value="TRNA MODIFICATION GTPASE GTPBP3"/>
    <property type="match status" value="1"/>
</dbReference>
<dbReference type="GO" id="GO:0030488">
    <property type="term" value="P:tRNA methylation"/>
    <property type="evidence" value="ECO:0007669"/>
    <property type="project" value="TreeGrafter"/>
</dbReference>
<dbReference type="Gene3D" id="3.40.50.11410">
    <property type="match status" value="1"/>
</dbReference>
<dbReference type="GO" id="GO:0002098">
    <property type="term" value="P:tRNA wobble uridine modification"/>
    <property type="evidence" value="ECO:0007669"/>
    <property type="project" value="TreeGrafter"/>
</dbReference>
<accession>A0A238ZWT2</accession>
<dbReference type="EMBL" id="FZOB01000012">
    <property type="protein sequence ID" value="SNR87103.1"/>
    <property type="molecule type" value="Genomic_DNA"/>
</dbReference>
<dbReference type="Pfam" id="PF18133">
    <property type="entry name" value="HydF_tetramer"/>
    <property type="match status" value="1"/>
</dbReference>
<dbReference type="InterPro" id="IPR005225">
    <property type="entry name" value="Small_GTP-bd"/>
</dbReference>
<dbReference type="InterPro" id="IPR006073">
    <property type="entry name" value="GTP-bd"/>
</dbReference>
<evidence type="ECO:0000259" key="2">
    <source>
        <dbReference type="Pfam" id="PF18128"/>
    </source>
</evidence>
<evidence type="ECO:0000313" key="5">
    <source>
        <dbReference type="Proteomes" id="UP000198405"/>
    </source>
</evidence>
<dbReference type="Pfam" id="PF18128">
    <property type="entry name" value="HydF_dimer"/>
    <property type="match status" value="1"/>
</dbReference>
<dbReference type="PANTHER" id="PTHR42714:SF6">
    <property type="entry name" value="TRANSLATION INITIATION FACTOR IF-2"/>
    <property type="match status" value="1"/>
</dbReference>
<dbReference type="RefSeq" id="WP_089323512.1">
    <property type="nucleotide sequence ID" value="NZ_FZOB01000012.1"/>
</dbReference>
<dbReference type="GO" id="GO:0005737">
    <property type="term" value="C:cytoplasm"/>
    <property type="evidence" value="ECO:0007669"/>
    <property type="project" value="TreeGrafter"/>
</dbReference>
<reference evidence="5" key="1">
    <citation type="submission" date="2017-06" db="EMBL/GenBank/DDBJ databases">
        <authorList>
            <person name="Varghese N."/>
            <person name="Submissions S."/>
        </authorList>
    </citation>
    <scope>NUCLEOTIDE SEQUENCE [LARGE SCALE GENOMIC DNA]</scope>
    <source>
        <strain evidence="5">DSM 15668</strain>
    </source>
</reference>
<dbReference type="InterPro" id="IPR041606">
    <property type="entry name" value="HydF_dimer"/>
</dbReference>
<dbReference type="PRINTS" id="PR00326">
    <property type="entry name" value="GTP1OBG"/>
</dbReference>
<feature type="domain" description="Hydrogen maturase F tetramerization" evidence="3">
    <location>
        <begin position="283"/>
        <end position="400"/>
    </location>
</feature>
<dbReference type="OrthoDB" id="9811338at2"/>
<dbReference type="Pfam" id="PF01926">
    <property type="entry name" value="MMR_HSR1"/>
    <property type="match status" value="1"/>
</dbReference>
<dbReference type="NCBIfam" id="TIGR00231">
    <property type="entry name" value="small_GTP"/>
    <property type="match status" value="1"/>
</dbReference>
<sequence length="429" mass="47596">MITTPKGLRLHIGVFGRTNVGKSSLINLLTGQEVSIVSDIPGTTTDVVEKAMEILPVGPVLFLDTAGVDDESLLGKERIRKAMEILKRCDVAVLVVEPDVFTDFEKSLIEKFKERKIPYAIVVNKVDTKKPSEAFLESLKKFNVPVMELSASSDTREIALSKFKEILIKIVPSEFLKEPQLVGDLLPPGGIAVLVVPIDLEAPKGRLILPQVQTIRNILDSDAVAVVVKERELPFILSVLSRKPDVVICDSQVVMKVAGDVPKDVKLTTFSILFSRLKGDITEFAKGLAAIKNLQEGAKVLIAESCTHHPIEDDIGRVKIPRWIRQFTGLKNVEFHHHAGRSYPEDLSEYDVVVHCGACTLNRREMLSRIELAKRAGTPITNYGMTISLTQGVVERALEPFPSALRAYRNVIKRRKKNVSRRGCKILDI</sequence>
<organism evidence="4 5">
    <name type="scientific">Desulfurobacterium atlanticum</name>
    <dbReference type="NCBI Taxonomy" id="240169"/>
    <lineage>
        <taxon>Bacteria</taxon>
        <taxon>Pseudomonadati</taxon>
        <taxon>Aquificota</taxon>
        <taxon>Aquificia</taxon>
        <taxon>Desulfurobacteriales</taxon>
        <taxon>Desulfurobacteriaceae</taxon>
        <taxon>Desulfurobacterium</taxon>
    </lineage>
</organism>
<evidence type="ECO:0000313" key="4">
    <source>
        <dbReference type="EMBL" id="SNR87103.1"/>
    </source>
</evidence>
<dbReference type="SUPFAM" id="SSF52540">
    <property type="entry name" value="P-loop containing nucleoside triphosphate hydrolases"/>
    <property type="match status" value="1"/>
</dbReference>
<feature type="domain" description="Hydrogen maturase F dimerization" evidence="2">
    <location>
        <begin position="181"/>
        <end position="279"/>
    </location>
</feature>
<dbReference type="InterPro" id="IPR040644">
    <property type="entry name" value="HydF_tetramer"/>
</dbReference>
<dbReference type="InterPro" id="IPR027417">
    <property type="entry name" value="P-loop_NTPase"/>
</dbReference>
<dbReference type="NCBIfam" id="TIGR03918">
    <property type="entry name" value="GTP_HydF"/>
    <property type="match status" value="1"/>
</dbReference>